<evidence type="ECO:0000313" key="1">
    <source>
        <dbReference type="EMBL" id="AIL47266.1"/>
    </source>
</evidence>
<sequence length="68" mass="7746">MNQLGAKSANDLRIDVELQTILDPCNICQGQMTVFEAKYNTKIDIYSSGAKDGEKLYELYPNFKIKKQ</sequence>
<dbReference type="Proteomes" id="UP000028933">
    <property type="component" value="Chromosome"/>
</dbReference>
<dbReference type="RefSeq" id="WP_024566385.1">
    <property type="nucleotide sequence ID" value="NZ_CP007547.1"/>
</dbReference>
<gene>
    <name evidence="1" type="ORF">BD94_3491</name>
</gene>
<reference evidence="1" key="2">
    <citation type="journal article" date="2015" name="Genome Biol. Evol.">
        <title>Complete Genome Sequence and Transcriptomic Analysis of the Novel Pathogen Elizabethkingia anophelis in Response to Oxidative Stress.</title>
        <authorList>
            <person name="Li Y."/>
            <person name="Liu Y."/>
            <person name="Chew S.C."/>
            <person name="Tay M."/>
            <person name="Salido M.M."/>
            <person name="Teo J."/>
            <person name="Lauro F.M."/>
            <person name="Givskov M."/>
            <person name="Yang L."/>
        </authorList>
    </citation>
    <scope>NUCLEOTIDE SEQUENCE</scope>
    <source>
        <strain evidence="1">NUHP1</strain>
    </source>
</reference>
<dbReference type="AlphaFoldDB" id="A0A077EI04"/>
<accession>A0A077EI04</accession>
<name>A0A077EI04_9FLAO</name>
<dbReference type="EMBL" id="CP007547">
    <property type="protein sequence ID" value="AIL47266.1"/>
    <property type="molecule type" value="Genomic_DNA"/>
</dbReference>
<dbReference type="KEGG" id="eao:BD94_3491"/>
<dbReference type="STRING" id="1338011.BD94_3491"/>
<reference evidence="1" key="1">
    <citation type="journal article" date="2013" name="Lancet">
        <title>First case of E anophelis outbreak in an intensive-care unit.</title>
        <authorList>
            <person name="Teo J."/>
            <person name="Tan S.Y."/>
            <person name="Tay M."/>
            <person name="Ding Y."/>
            <person name="Kjelleberg S."/>
            <person name="Givskov M."/>
            <person name="Lin R.T."/>
            <person name="Yang L."/>
        </authorList>
    </citation>
    <scope>NUCLEOTIDE SEQUENCE [LARGE SCALE GENOMIC DNA]</scope>
    <source>
        <strain evidence="1">NUHP1</strain>
    </source>
</reference>
<dbReference type="HOGENOM" id="CLU_2787251_0_0_10"/>
<evidence type="ECO:0000313" key="2">
    <source>
        <dbReference type="Proteomes" id="UP000028933"/>
    </source>
</evidence>
<protein>
    <submittedName>
        <fullName evidence="1">Uncharacterized protein</fullName>
    </submittedName>
</protein>
<proteinExistence type="predicted"/>
<organism evidence="1 2">
    <name type="scientific">Elizabethkingia anophelis NUHP1</name>
    <dbReference type="NCBI Taxonomy" id="1338011"/>
    <lineage>
        <taxon>Bacteria</taxon>
        <taxon>Pseudomonadati</taxon>
        <taxon>Bacteroidota</taxon>
        <taxon>Flavobacteriia</taxon>
        <taxon>Flavobacteriales</taxon>
        <taxon>Weeksellaceae</taxon>
        <taxon>Elizabethkingia</taxon>
    </lineage>
</organism>